<dbReference type="InterPro" id="IPR039556">
    <property type="entry name" value="ICL/PEPM"/>
</dbReference>
<dbReference type="GO" id="GO:0003824">
    <property type="term" value="F:catalytic activity"/>
    <property type="evidence" value="ECO:0007669"/>
    <property type="project" value="InterPro"/>
</dbReference>
<name>A0A3D8QYY1_9HELO</name>
<dbReference type="Gene3D" id="3.20.20.60">
    <property type="entry name" value="Phosphoenolpyruvate-binding domains"/>
    <property type="match status" value="1"/>
</dbReference>
<dbReference type="EMBL" id="PDLN01000014">
    <property type="protein sequence ID" value="RDW67012.1"/>
    <property type="molecule type" value="Genomic_DNA"/>
</dbReference>
<comment type="caution">
    <text evidence="1">The sequence shown here is derived from an EMBL/GenBank/DDBJ whole genome shotgun (WGS) entry which is preliminary data.</text>
</comment>
<sequence length="258" mass="27070">MTTHNALAASFRALHIPGQPLVLTNVYDAVTARAIADLPGTRALATASFAVAQAAGVSDEALSYEANLAAVRSVAGVARAAQLPLTVDWQDGYGQRLEEGIAALLALGVVGINLEDSEGTTQQLMEAAEATERVRRAVAAAERQGVRDFVVNARCDALLFGRDIEEVVRRGKAYLAAGATTVFVWGGGTRGGISAEEVRVLVEAFEGRLNVSMRLMPGNLDVVQLREMGVARISVGPALQAVGVRAFAEAAEKVLMSV</sequence>
<dbReference type="CDD" id="cd00377">
    <property type="entry name" value="ICL_PEPM"/>
    <property type="match status" value="1"/>
</dbReference>
<dbReference type="InterPro" id="IPR015813">
    <property type="entry name" value="Pyrv/PenolPyrv_kinase-like_dom"/>
</dbReference>
<dbReference type="PANTHER" id="PTHR42905:SF16">
    <property type="entry name" value="CARBOXYPHOSPHONOENOLPYRUVATE PHOSPHONOMUTASE-LIKE PROTEIN (AFU_ORTHOLOGUE AFUA_5G07230)"/>
    <property type="match status" value="1"/>
</dbReference>
<proteinExistence type="predicted"/>
<protein>
    <submittedName>
        <fullName evidence="1">Phosphoenolpyruvate protein</fullName>
    </submittedName>
</protein>
<accession>A0A3D8QYY1</accession>
<gene>
    <name evidence="1" type="ORF">BP5796_09761</name>
</gene>
<dbReference type="OrthoDB" id="429143at2759"/>
<evidence type="ECO:0000313" key="2">
    <source>
        <dbReference type="Proteomes" id="UP000256328"/>
    </source>
</evidence>
<dbReference type="AlphaFoldDB" id="A0A3D8QYY1"/>
<dbReference type="SUPFAM" id="SSF51621">
    <property type="entry name" value="Phosphoenolpyruvate/pyruvate domain"/>
    <property type="match status" value="1"/>
</dbReference>
<reference evidence="1 2" key="1">
    <citation type="journal article" date="2018" name="IMA Fungus">
        <title>IMA Genome-F 9: Draft genome sequence of Annulohypoxylon stygium, Aspergillus mulundensis, Berkeleyomyces basicola (syn. Thielaviopsis basicola), Ceratocystis smalleyi, two Cercospora beticola strains, Coleophoma cylindrospora, Fusarium fracticaudum, Phialophora cf. hyalina, and Morchella septimelata.</title>
        <authorList>
            <person name="Wingfield B.D."/>
            <person name="Bills G.F."/>
            <person name="Dong Y."/>
            <person name="Huang W."/>
            <person name="Nel W.J."/>
            <person name="Swalarsk-Parry B.S."/>
            <person name="Vaghefi N."/>
            <person name="Wilken P.M."/>
            <person name="An Z."/>
            <person name="de Beer Z.W."/>
            <person name="De Vos L."/>
            <person name="Chen L."/>
            <person name="Duong T.A."/>
            <person name="Gao Y."/>
            <person name="Hammerbacher A."/>
            <person name="Kikkert J.R."/>
            <person name="Li Y."/>
            <person name="Li H."/>
            <person name="Li K."/>
            <person name="Li Q."/>
            <person name="Liu X."/>
            <person name="Ma X."/>
            <person name="Naidoo K."/>
            <person name="Pethybridge S.J."/>
            <person name="Sun J."/>
            <person name="Steenkamp E.T."/>
            <person name="van der Nest M.A."/>
            <person name="van Wyk S."/>
            <person name="Wingfield M.J."/>
            <person name="Xiong C."/>
            <person name="Yue Q."/>
            <person name="Zhang X."/>
        </authorList>
    </citation>
    <scope>NUCLEOTIDE SEQUENCE [LARGE SCALE GENOMIC DNA]</scope>
    <source>
        <strain evidence="1 2">BP5796</strain>
    </source>
</reference>
<dbReference type="Proteomes" id="UP000256328">
    <property type="component" value="Unassembled WGS sequence"/>
</dbReference>
<dbReference type="PANTHER" id="PTHR42905">
    <property type="entry name" value="PHOSPHOENOLPYRUVATE CARBOXYLASE"/>
    <property type="match status" value="1"/>
</dbReference>
<dbReference type="Pfam" id="PF13714">
    <property type="entry name" value="PEP_mutase"/>
    <property type="match status" value="1"/>
</dbReference>
<organism evidence="1 2">
    <name type="scientific">Coleophoma crateriformis</name>
    <dbReference type="NCBI Taxonomy" id="565419"/>
    <lineage>
        <taxon>Eukaryota</taxon>
        <taxon>Fungi</taxon>
        <taxon>Dikarya</taxon>
        <taxon>Ascomycota</taxon>
        <taxon>Pezizomycotina</taxon>
        <taxon>Leotiomycetes</taxon>
        <taxon>Helotiales</taxon>
        <taxon>Dermateaceae</taxon>
        <taxon>Coleophoma</taxon>
    </lineage>
</organism>
<dbReference type="InterPro" id="IPR040442">
    <property type="entry name" value="Pyrv_kinase-like_dom_sf"/>
</dbReference>
<evidence type="ECO:0000313" key="1">
    <source>
        <dbReference type="EMBL" id="RDW67012.1"/>
    </source>
</evidence>
<keyword evidence="2" id="KW-1185">Reference proteome</keyword>
<keyword evidence="1" id="KW-0670">Pyruvate</keyword>